<proteinExistence type="predicted"/>
<dbReference type="InterPro" id="IPR029063">
    <property type="entry name" value="SAM-dependent_MTases_sf"/>
</dbReference>
<protein>
    <submittedName>
        <fullName evidence="1">Uncharacterized protein</fullName>
    </submittedName>
</protein>
<name>A0A6V8LXF3_9BACT</name>
<dbReference type="Proteomes" id="UP000494245">
    <property type="component" value="Unassembled WGS sequence"/>
</dbReference>
<comment type="caution">
    <text evidence="1">The sequence shown here is derived from an EMBL/GenBank/DDBJ whole genome shotgun (WGS) entry which is preliminary data.</text>
</comment>
<sequence length="393" mass="44422">MTHILHSLAAVPGRTVAIHGAGAYGVRVLADLRRERPDMEISCFLDSFKPSGEFEGLRLVNTGEATSGLLQGIDAVLVASANYEPIGQRLEALGCPRWFILMRSLEDEAVRRDKEVHEATRSLAGETEFHRYFHTLYLWRYRALCREHFGAPAPLPPLPREIPGELREAFAMHGRCEIVHGPVWDKRYPANYPLIYTDAEVDDCLRRIDEGDTSVYGQLDDWMREALERHPVAGAEVAVMGSLSPWYESFCLRHGARPVTMDYNAVVSRTPRIRTMTLAEASQGRALFDHAVSISSFEHDGLGAYGDPLDPDGDLKAMRAMKTLLRPGGLVFFNVPTAWDDMIHFNEYRVYGRHRLPLLLEGFEVLDSWGHDPARLRNAPREVFNPLFVLRNI</sequence>
<accession>A0A6V8LXF3</accession>
<dbReference type="EMBL" id="BLTE01000013">
    <property type="protein sequence ID" value="GFK94938.1"/>
    <property type="molecule type" value="Genomic_DNA"/>
</dbReference>
<gene>
    <name evidence="1" type="ORF">NNJEOMEG_02786</name>
</gene>
<dbReference type="SUPFAM" id="SSF53335">
    <property type="entry name" value="S-adenosyl-L-methionine-dependent methyltransferases"/>
    <property type="match status" value="1"/>
</dbReference>
<evidence type="ECO:0000313" key="1">
    <source>
        <dbReference type="EMBL" id="GFK94938.1"/>
    </source>
</evidence>
<dbReference type="AlphaFoldDB" id="A0A6V8LXF3"/>
<keyword evidence="2" id="KW-1185">Reference proteome</keyword>
<dbReference type="Pfam" id="PF03269">
    <property type="entry name" value="DUF268"/>
    <property type="match status" value="1"/>
</dbReference>
<organism evidence="1 2">
    <name type="scientific">Fundidesulfovibrio magnetotacticus</name>
    <dbReference type="NCBI Taxonomy" id="2730080"/>
    <lineage>
        <taxon>Bacteria</taxon>
        <taxon>Pseudomonadati</taxon>
        <taxon>Thermodesulfobacteriota</taxon>
        <taxon>Desulfovibrionia</taxon>
        <taxon>Desulfovibrionales</taxon>
        <taxon>Desulfovibrionaceae</taxon>
        <taxon>Fundidesulfovibrio</taxon>
    </lineage>
</organism>
<reference evidence="1 2" key="2">
    <citation type="submission" date="2020-05" db="EMBL/GenBank/DDBJ databases">
        <title>Draft genome sequence of Desulfovibrio sp. strainFSS-1.</title>
        <authorList>
            <person name="Shimoshige H."/>
            <person name="Kobayashi H."/>
            <person name="Maekawa T."/>
        </authorList>
    </citation>
    <scope>NUCLEOTIDE SEQUENCE [LARGE SCALE GENOMIC DNA]</scope>
    <source>
        <strain evidence="1 2">SIID29052-01</strain>
    </source>
</reference>
<dbReference type="RefSeq" id="WP_173085509.1">
    <property type="nucleotide sequence ID" value="NZ_BLTE01000013.1"/>
</dbReference>
<reference evidence="1 2" key="1">
    <citation type="submission" date="2020-04" db="EMBL/GenBank/DDBJ databases">
        <authorList>
            <consortium name="Desulfovibrio sp. FSS-1 genome sequencing consortium"/>
            <person name="Shimoshige H."/>
            <person name="Kobayashi H."/>
            <person name="Maekawa T."/>
        </authorList>
    </citation>
    <scope>NUCLEOTIDE SEQUENCE [LARGE SCALE GENOMIC DNA]</scope>
    <source>
        <strain evidence="1 2">SIID29052-01</strain>
    </source>
</reference>
<dbReference type="InterPro" id="IPR004951">
    <property type="entry name" value="DUF268_CAE_spp"/>
</dbReference>
<dbReference type="Gene3D" id="3.40.50.150">
    <property type="entry name" value="Vaccinia Virus protein VP39"/>
    <property type="match status" value="1"/>
</dbReference>
<evidence type="ECO:0000313" key="2">
    <source>
        <dbReference type="Proteomes" id="UP000494245"/>
    </source>
</evidence>